<evidence type="ECO:0000313" key="2">
    <source>
        <dbReference type="EMBL" id="PDZ94363.1"/>
    </source>
</evidence>
<feature type="compositionally biased region" description="Low complexity" evidence="1">
    <location>
        <begin position="108"/>
        <end position="180"/>
    </location>
</feature>
<accession>A0A9X6SSI3</accession>
<evidence type="ECO:0000313" key="3">
    <source>
        <dbReference type="Proteomes" id="UP000219922"/>
    </source>
</evidence>
<organism evidence="2 3">
    <name type="scientific">Bacillus cereus</name>
    <dbReference type="NCBI Taxonomy" id="1396"/>
    <lineage>
        <taxon>Bacteria</taxon>
        <taxon>Bacillati</taxon>
        <taxon>Bacillota</taxon>
        <taxon>Bacilli</taxon>
        <taxon>Bacillales</taxon>
        <taxon>Bacillaceae</taxon>
        <taxon>Bacillus</taxon>
        <taxon>Bacillus cereus group</taxon>
    </lineage>
</organism>
<dbReference type="RefSeq" id="WP_098007067.1">
    <property type="nucleotide sequence ID" value="NZ_NUJB01000041.1"/>
</dbReference>
<reference evidence="2 3" key="1">
    <citation type="submission" date="2017-09" db="EMBL/GenBank/DDBJ databases">
        <title>Large-scale bioinformatics analysis of Bacillus genomes uncovers conserved roles of natural products in bacterial physiology.</title>
        <authorList>
            <consortium name="Agbiome Team Llc"/>
            <person name="Bleich R.M."/>
            <person name="Grubbs K.J."/>
            <person name="Santa Maria K.C."/>
            <person name="Allen S.E."/>
            <person name="Farag S."/>
            <person name="Shank E.A."/>
            <person name="Bowers A."/>
        </authorList>
    </citation>
    <scope>NUCLEOTIDE SEQUENCE [LARGE SCALE GENOMIC DNA]</scope>
    <source>
        <strain evidence="2 3">AFS092789</strain>
    </source>
</reference>
<evidence type="ECO:0000256" key="1">
    <source>
        <dbReference type="SAM" id="MobiDB-lite"/>
    </source>
</evidence>
<feature type="region of interest" description="Disordered" evidence="1">
    <location>
        <begin position="108"/>
        <end position="186"/>
    </location>
</feature>
<dbReference type="EMBL" id="NVMX01000203">
    <property type="protein sequence ID" value="PDZ94363.1"/>
    <property type="molecule type" value="Genomic_DNA"/>
</dbReference>
<comment type="caution">
    <text evidence="2">The sequence shown here is derived from an EMBL/GenBank/DDBJ whole genome shotgun (WGS) entry which is preliminary data.</text>
</comment>
<dbReference type="AlphaFoldDB" id="A0A9X6SSI3"/>
<dbReference type="Proteomes" id="UP000219922">
    <property type="component" value="Unassembled WGS sequence"/>
</dbReference>
<protein>
    <submittedName>
        <fullName evidence="2">Uncharacterized protein</fullName>
    </submittedName>
</protein>
<name>A0A9X6SSI3_BACCE</name>
<proteinExistence type="predicted"/>
<sequence>MQLVNGIVGAINLKSSPQKGTPFLEVVVYSLDHQTEDGKNKPVYIRVWEPFISEFQKRLKVKDRVQLPIDRFRENLQINQEGKPVSYLNANFSMFSYLYSGNGNASNGNSNNGNGNNGNANNGNYNNNRGNNNGANNYNNQQSNNQYNNQNQNTNQNQFNNQPQNTGQGNFGNNNNNANNVVTNPQSQVDAIESFLDSI</sequence>
<gene>
    <name evidence="2" type="ORF">CON36_34190</name>
</gene>